<gene>
    <name evidence="1" type="ORF">ACFORG_14970</name>
</gene>
<protein>
    <submittedName>
        <fullName evidence="1">Excisionase family DNA-binding protein</fullName>
    </submittedName>
</protein>
<dbReference type="RefSeq" id="WP_386736338.1">
    <property type="nucleotide sequence ID" value="NZ_JBHRXI010000016.1"/>
</dbReference>
<keyword evidence="1" id="KW-0238">DNA-binding</keyword>
<accession>A0ABV7TLN3</accession>
<evidence type="ECO:0000313" key="1">
    <source>
        <dbReference type="EMBL" id="MFC3615068.1"/>
    </source>
</evidence>
<dbReference type="InterPro" id="IPR010093">
    <property type="entry name" value="SinI_DNA-bd"/>
</dbReference>
<proteinExistence type="predicted"/>
<comment type="caution">
    <text evidence="1">The sequence shown here is derived from an EMBL/GenBank/DDBJ whole genome shotgun (WGS) entry which is preliminary data.</text>
</comment>
<name>A0ABV7TLN3_9RHOB</name>
<keyword evidence="2" id="KW-1185">Reference proteome</keyword>
<dbReference type="NCBIfam" id="TIGR01764">
    <property type="entry name" value="excise"/>
    <property type="match status" value="1"/>
</dbReference>
<reference evidence="2" key="1">
    <citation type="journal article" date="2019" name="Int. J. Syst. Evol. Microbiol.">
        <title>The Global Catalogue of Microorganisms (GCM) 10K type strain sequencing project: providing services to taxonomists for standard genome sequencing and annotation.</title>
        <authorList>
            <consortium name="The Broad Institute Genomics Platform"/>
            <consortium name="The Broad Institute Genome Sequencing Center for Infectious Disease"/>
            <person name="Wu L."/>
            <person name="Ma J."/>
        </authorList>
    </citation>
    <scope>NUCLEOTIDE SEQUENCE [LARGE SCALE GENOMIC DNA]</scope>
    <source>
        <strain evidence="2">KCTC 42911</strain>
    </source>
</reference>
<dbReference type="GO" id="GO:0003677">
    <property type="term" value="F:DNA binding"/>
    <property type="evidence" value="ECO:0007669"/>
    <property type="project" value="UniProtKB-KW"/>
</dbReference>
<dbReference type="Proteomes" id="UP001595629">
    <property type="component" value="Unassembled WGS sequence"/>
</dbReference>
<evidence type="ECO:0000313" key="2">
    <source>
        <dbReference type="Proteomes" id="UP001595629"/>
    </source>
</evidence>
<sequence>MNRTPFPTRRADLSVAEAAEQLNCDTRRVYQLIGQGHLQSYRLAPRITRVRWESVEALRAGERSVA</sequence>
<organism evidence="1 2">
    <name type="scientific">Lutimaribacter marinistellae</name>
    <dbReference type="NCBI Taxonomy" id="1820329"/>
    <lineage>
        <taxon>Bacteria</taxon>
        <taxon>Pseudomonadati</taxon>
        <taxon>Pseudomonadota</taxon>
        <taxon>Alphaproteobacteria</taxon>
        <taxon>Rhodobacterales</taxon>
        <taxon>Roseobacteraceae</taxon>
        <taxon>Lutimaribacter</taxon>
    </lineage>
</organism>
<dbReference type="EMBL" id="JBHRXI010000016">
    <property type="protein sequence ID" value="MFC3615068.1"/>
    <property type="molecule type" value="Genomic_DNA"/>
</dbReference>